<dbReference type="InterPro" id="IPR006076">
    <property type="entry name" value="FAD-dep_OxRdtase"/>
</dbReference>
<reference evidence="3" key="1">
    <citation type="journal article" date="2014" name="Int. J. Syst. Evol. Microbiol.">
        <title>Complete genome sequence of Corynebacterium casei LMG S-19264T (=DSM 44701T), isolated from a smear-ripened cheese.</title>
        <authorList>
            <consortium name="US DOE Joint Genome Institute (JGI-PGF)"/>
            <person name="Walter F."/>
            <person name="Albersmeier A."/>
            <person name="Kalinowski J."/>
            <person name="Ruckert C."/>
        </authorList>
    </citation>
    <scope>NUCLEOTIDE SEQUENCE</scope>
    <source>
        <strain evidence="3">CCM 7897</strain>
    </source>
</reference>
<evidence type="ECO:0000256" key="1">
    <source>
        <dbReference type="ARBA" id="ARBA00023002"/>
    </source>
</evidence>
<dbReference type="Gene3D" id="3.30.9.10">
    <property type="entry name" value="D-Amino Acid Oxidase, subunit A, domain 2"/>
    <property type="match status" value="1"/>
</dbReference>
<dbReference type="Proteomes" id="UP000606044">
    <property type="component" value="Unassembled WGS sequence"/>
</dbReference>
<dbReference type="PANTHER" id="PTHR13847:SF287">
    <property type="entry name" value="FAD-DEPENDENT OXIDOREDUCTASE DOMAIN-CONTAINING PROTEIN 1"/>
    <property type="match status" value="1"/>
</dbReference>
<dbReference type="RefSeq" id="WP_188577019.1">
    <property type="nucleotide sequence ID" value="NZ_BMCT01000001.1"/>
</dbReference>
<evidence type="ECO:0000259" key="2">
    <source>
        <dbReference type="Pfam" id="PF01266"/>
    </source>
</evidence>
<dbReference type="Gene3D" id="3.50.50.60">
    <property type="entry name" value="FAD/NAD(P)-binding domain"/>
    <property type="match status" value="1"/>
</dbReference>
<dbReference type="AlphaFoldDB" id="A0A917BUM8"/>
<organism evidence="3 4">
    <name type="scientific">Azorhizobium oxalatiphilum</name>
    <dbReference type="NCBI Taxonomy" id="980631"/>
    <lineage>
        <taxon>Bacteria</taxon>
        <taxon>Pseudomonadati</taxon>
        <taxon>Pseudomonadota</taxon>
        <taxon>Alphaproteobacteria</taxon>
        <taxon>Hyphomicrobiales</taxon>
        <taxon>Xanthobacteraceae</taxon>
        <taxon>Azorhizobium</taxon>
    </lineage>
</organism>
<dbReference type="GO" id="GO:0016491">
    <property type="term" value="F:oxidoreductase activity"/>
    <property type="evidence" value="ECO:0007669"/>
    <property type="project" value="UniProtKB-KW"/>
</dbReference>
<evidence type="ECO:0000313" key="3">
    <source>
        <dbReference type="EMBL" id="GGF57426.1"/>
    </source>
</evidence>
<sequence length="376" mass="40191">MSTDRKSYDVAVIGGGLVGASIAYGLAKSGQKVAVLDEGDIALRASRGNFALVWVQSKGMGMPEYAGWTVRGAGLWPGFAAQLKEETGLDVTLQQSGGFHLALSEGELEKRAALLQRLHNQPHMLRYDYEIMDRSRIEAMLPEIGPEVVGGSYCPLDGHVNSLKVFRALHMAMERAGVRYLAQHGVDSLSYRAGEFSIITPKGEVRAGKVVLAAGNGNARLGPMVGLEVPVRPQRGQIVVTERTQPFLRYPVVTVRQTDEGTVMLGDSVEEAGPDPTVGLPILSSIASRAVRMFPRLGSLNVVRTWAALRVMTKDGFPIYDQSLSCPGAFVATCHSGVTLAASHALLVAPAIAAGGLPQEEFGVFSSRRFHVPASA</sequence>
<dbReference type="Pfam" id="PF01266">
    <property type="entry name" value="DAO"/>
    <property type="match status" value="1"/>
</dbReference>
<protein>
    <submittedName>
        <fullName evidence="3">FAD-dependent oxidoreductase</fullName>
    </submittedName>
</protein>
<dbReference type="SUPFAM" id="SSF51905">
    <property type="entry name" value="FAD/NAD(P)-binding domain"/>
    <property type="match status" value="1"/>
</dbReference>
<name>A0A917BUM8_9HYPH</name>
<dbReference type="SUPFAM" id="SSF54373">
    <property type="entry name" value="FAD-linked reductases, C-terminal domain"/>
    <property type="match status" value="1"/>
</dbReference>
<dbReference type="GO" id="GO:0005737">
    <property type="term" value="C:cytoplasm"/>
    <property type="evidence" value="ECO:0007669"/>
    <property type="project" value="TreeGrafter"/>
</dbReference>
<proteinExistence type="predicted"/>
<dbReference type="EMBL" id="BMCT01000001">
    <property type="protein sequence ID" value="GGF57426.1"/>
    <property type="molecule type" value="Genomic_DNA"/>
</dbReference>
<dbReference type="PANTHER" id="PTHR13847">
    <property type="entry name" value="SARCOSINE DEHYDROGENASE-RELATED"/>
    <property type="match status" value="1"/>
</dbReference>
<feature type="domain" description="FAD dependent oxidoreductase" evidence="2">
    <location>
        <begin position="9"/>
        <end position="349"/>
    </location>
</feature>
<accession>A0A917BUM8</accession>
<keyword evidence="4" id="KW-1185">Reference proteome</keyword>
<dbReference type="InterPro" id="IPR036188">
    <property type="entry name" value="FAD/NAD-bd_sf"/>
</dbReference>
<comment type="caution">
    <text evidence="3">The sequence shown here is derived from an EMBL/GenBank/DDBJ whole genome shotgun (WGS) entry which is preliminary data.</text>
</comment>
<evidence type="ECO:0000313" key="4">
    <source>
        <dbReference type="Proteomes" id="UP000606044"/>
    </source>
</evidence>
<gene>
    <name evidence="3" type="ORF">GCM10007301_16410</name>
</gene>
<reference evidence="3" key="2">
    <citation type="submission" date="2020-09" db="EMBL/GenBank/DDBJ databases">
        <authorList>
            <person name="Sun Q."/>
            <person name="Sedlacek I."/>
        </authorList>
    </citation>
    <scope>NUCLEOTIDE SEQUENCE</scope>
    <source>
        <strain evidence="3">CCM 7897</strain>
    </source>
</reference>
<keyword evidence="1" id="KW-0560">Oxidoreductase</keyword>